<dbReference type="RefSeq" id="WP_228050638.1">
    <property type="nucleotide sequence ID" value="NZ_JADEYS010000002.1"/>
</dbReference>
<evidence type="ECO:0000313" key="2">
    <source>
        <dbReference type="EMBL" id="MBE9396120.1"/>
    </source>
</evidence>
<evidence type="ECO:0000313" key="3">
    <source>
        <dbReference type="Proteomes" id="UP000640333"/>
    </source>
</evidence>
<dbReference type="EMBL" id="JADEYS010000002">
    <property type="protein sequence ID" value="MBE9396120.1"/>
    <property type="molecule type" value="Genomic_DNA"/>
</dbReference>
<evidence type="ECO:0000256" key="1">
    <source>
        <dbReference type="SAM" id="SignalP"/>
    </source>
</evidence>
<reference evidence="2" key="1">
    <citation type="submission" date="2020-10" db="EMBL/GenBank/DDBJ databases">
        <title>Bacterium isolated from coastal waters sediment.</title>
        <authorList>
            <person name="Chen R.-J."/>
            <person name="Lu D.-C."/>
            <person name="Zhu K.-L."/>
            <person name="Du Z.-J."/>
        </authorList>
    </citation>
    <scope>NUCLEOTIDE SEQUENCE</scope>
    <source>
        <strain evidence="2">N1Y112</strain>
    </source>
</reference>
<dbReference type="AlphaFoldDB" id="A0A8J7FRN2"/>
<keyword evidence="3" id="KW-1185">Reference proteome</keyword>
<accession>A0A8J7FRN2</accession>
<comment type="caution">
    <text evidence="2">The sequence shown here is derived from an EMBL/GenBank/DDBJ whole genome shotgun (WGS) entry which is preliminary data.</text>
</comment>
<evidence type="ECO:0008006" key="4">
    <source>
        <dbReference type="Google" id="ProtNLM"/>
    </source>
</evidence>
<protein>
    <recommendedName>
        <fullName evidence="4">Lipoprotein</fullName>
    </recommendedName>
</protein>
<proteinExistence type="predicted"/>
<dbReference type="PROSITE" id="PS51257">
    <property type="entry name" value="PROKAR_LIPOPROTEIN"/>
    <property type="match status" value="1"/>
</dbReference>
<organism evidence="2 3">
    <name type="scientific">Pontibacterium sinense</name>
    <dbReference type="NCBI Taxonomy" id="2781979"/>
    <lineage>
        <taxon>Bacteria</taxon>
        <taxon>Pseudomonadati</taxon>
        <taxon>Pseudomonadota</taxon>
        <taxon>Gammaproteobacteria</taxon>
        <taxon>Oceanospirillales</taxon>
        <taxon>Oceanospirillaceae</taxon>
        <taxon>Pontibacterium</taxon>
    </lineage>
</organism>
<sequence length="163" mass="17454">MMSALIRAIRFAALTSTVALASGCATTLQTPDLNLITRQAADAEQSSQAGAISISEMLSRARGQSAQPNGQTEKTLELRFTSRSLELTASQQDALNRYANTRPSQTLQVDCAPSATSDPVTAASVAVSRCIKVSRFLEKRTHTTAISLQPTLEPDQIRVSESE</sequence>
<name>A0A8J7FRN2_9GAMM</name>
<feature type="chain" id="PRO_5035203865" description="Lipoprotein" evidence="1">
    <location>
        <begin position="22"/>
        <end position="163"/>
    </location>
</feature>
<dbReference type="Proteomes" id="UP000640333">
    <property type="component" value="Unassembled WGS sequence"/>
</dbReference>
<feature type="signal peptide" evidence="1">
    <location>
        <begin position="1"/>
        <end position="21"/>
    </location>
</feature>
<gene>
    <name evidence="2" type="ORF">IOQ59_02470</name>
</gene>
<keyword evidence="1" id="KW-0732">Signal</keyword>